<sequence length="138" mass="15704">MAECKDLSFKYLRFLSSGIQIQIDRAGKSYRDFLSYKKNGGMEKTLKKAREKRDLAHIELFGVPISKGFYHVLKKTNCSDGLPPGLSIGKSRGVELYIVASWIKDDGRVARKRFNIKKLSRELAISKATNFITSKRKT</sequence>
<name>A0A2T4MX47_AERVE</name>
<evidence type="ECO:0000313" key="1">
    <source>
        <dbReference type="EMBL" id="PTH79142.1"/>
    </source>
</evidence>
<organism evidence="1 2">
    <name type="scientific">Aeromonas veronii</name>
    <dbReference type="NCBI Taxonomy" id="654"/>
    <lineage>
        <taxon>Bacteria</taxon>
        <taxon>Pseudomonadati</taxon>
        <taxon>Pseudomonadota</taxon>
        <taxon>Gammaproteobacteria</taxon>
        <taxon>Aeromonadales</taxon>
        <taxon>Aeromonadaceae</taxon>
        <taxon>Aeromonas</taxon>
    </lineage>
</organism>
<accession>A0A2T4MX47</accession>
<dbReference type="Proteomes" id="UP000241986">
    <property type="component" value="Unassembled WGS sequence"/>
</dbReference>
<reference evidence="1 2" key="1">
    <citation type="submission" date="2018-03" db="EMBL/GenBank/DDBJ databases">
        <title>Aeromonas veronii whole genome sequencing and analysis.</title>
        <authorList>
            <person name="Xie H."/>
            <person name="Liu T."/>
            <person name="Wang K."/>
        </authorList>
    </citation>
    <scope>NUCLEOTIDE SEQUENCE [LARGE SCALE GENOMIC DNA]</scope>
    <source>
        <strain evidence="1 2">XH.VA.1</strain>
    </source>
</reference>
<comment type="caution">
    <text evidence="1">The sequence shown here is derived from an EMBL/GenBank/DDBJ whole genome shotgun (WGS) entry which is preliminary data.</text>
</comment>
<dbReference type="RefSeq" id="WP_107684769.1">
    <property type="nucleotide sequence ID" value="NZ_PZKL01000045.1"/>
</dbReference>
<protein>
    <recommendedName>
        <fullName evidence="3">AP2 domain-containing protein</fullName>
    </recommendedName>
</protein>
<dbReference type="EMBL" id="PZKL01000045">
    <property type="protein sequence ID" value="PTH79142.1"/>
    <property type="molecule type" value="Genomic_DNA"/>
</dbReference>
<evidence type="ECO:0008006" key="3">
    <source>
        <dbReference type="Google" id="ProtNLM"/>
    </source>
</evidence>
<proteinExistence type="predicted"/>
<gene>
    <name evidence="1" type="ORF">DAA48_22180</name>
</gene>
<evidence type="ECO:0000313" key="2">
    <source>
        <dbReference type="Proteomes" id="UP000241986"/>
    </source>
</evidence>
<dbReference type="AlphaFoldDB" id="A0A2T4MX47"/>